<sequence>MRRVIFHIDEGEKWPITLNNASNMTDYASEDVIILVNGPAIEGLRNTSKVSERIQTLLTKEVKVKACLVSLANKGISQAELIEGVEMVPSGVVYLSDQQHHGASYIKP</sequence>
<dbReference type="Pfam" id="PF02635">
    <property type="entry name" value="DsrE"/>
    <property type="match status" value="1"/>
</dbReference>
<dbReference type="PANTHER" id="PTHR37691">
    <property type="entry name" value="BLR3518 PROTEIN"/>
    <property type="match status" value="1"/>
</dbReference>
<evidence type="ECO:0000313" key="3">
    <source>
        <dbReference type="Proteomes" id="UP000242243"/>
    </source>
</evidence>
<accession>A0A1I5Q728</accession>
<keyword evidence="4" id="KW-1185">Reference proteome</keyword>
<dbReference type="EMBL" id="BJWI01000013">
    <property type="protein sequence ID" value="GEM01631.1"/>
    <property type="molecule type" value="Genomic_DNA"/>
</dbReference>
<reference evidence="2 3" key="1">
    <citation type="submission" date="2016-10" db="EMBL/GenBank/DDBJ databases">
        <authorList>
            <person name="de Groot N.N."/>
        </authorList>
    </citation>
    <scope>NUCLEOTIDE SEQUENCE [LARGE SCALE GENOMIC DNA]</scope>
    <source>
        <strain evidence="2 3">DSM 17073</strain>
    </source>
</reference>
<name>A0A1I5Q728_9BACI</name>
<dbReference type="InterPro" id="IPR027396">
    <property type="entry name" value="DsrEFH-like"/>
</dbReference>
<proteinExistence type="predicted"/>
<dbReference type="SUPFAM" id="SSF75169">
    <property type="entry name" value="DsrEFH-like"/>
    <property type="match status" value="1"/>
</dbReference>
<reference evidence="1 4" key="2">
    <citation type="submission" date="2019-07" db="EMBL/GenBank/DDBJ databases">
        <title>Whole genome shotgun sequence of Halolactibacillus halophilus NBRC 100868.</title>
        <authorList>
            <person name="Hosoyama A."/>
            <person name="Uohara A."/>
            <person name="Ohji S."/>
            <person name="Ichikawa N."/>
        </authorList>
    </citation>
    <scope>NUCLEOTIDE SEQUENCE [LARGE SCALE GENOMIC DNA]</scope>
    <source>
        <strain evidence="1 4">NBRC 100868</strain>
    </source>
</reference>
<dbReference type="EMBL" id="FOXC01000019">
    <property type="protein sequence ID" value="SFP42055.1"/>
    <property type="molecule type" value="Genomic_DNA"/>
</dbReference>
<dbReference type="InterPro" id="IPR003787">
    <property type="entry name" value="Sulphur_relay_DsrE/F-like"/>
</dbReference>
<evidence type="ECO:0000313" key="4">
    <source>
        <dbReference type="Proteomes" id="UP000321547"/>
    </source>
</evidence>
<dbReference type="PANTHER" id="PTHR37691:SF1">
    <property type="entry name" value="BLR3518 PROTEIN"/>
    <property type="match status" value="1"/>
</dbReference>
<dbReference type="Gene3D" id="3.40.1260.10">
    <property type="entry name" value="DsrEFH-like"/>
    <property type="match status" value="1"/>
</dbReference>
<dbReference type="Proteomes" id="UP000242243">
    <property type="component" value="Unassembled WGS sequence"/>
</dbReference>
<evidence type="ECO:0000313" key="2">
    <source>
        <dbReference type="EMBL" id="SFP42055.1"/>
    </source>
</evidence>
<protein>
    <submittedName>
        <fullName evidence="1">Sulfur reduction protein DsrE</fullName>
    </submittedName>
</protein>
<dbReference type="Proteomes" id="UP000321547">
    <property type="component" value="Unassembled WGS sequence"/>
</dbReference>
<dbReference type="STRING" id="306540.SAMN05421839_11919"/>
<organism evidence="2 3">
    <name type="scientific">Halolactibacillus halophilus</name>
    <dbReference type="NCBI Taxonomy" id="306540"/>
    <lineage>
        <taxon>Bacteria</taxon>
        <taxon>Bacillati</taxon>
        <taxon>Bacillota</taxon>
        <taxon>Bacilli</taxon>
        <taxon>Bacillales</taxon>
        <taxon>Bacillaceae</taxon>
        <taxon>Halolactibacillus</taxon>
    </lineage>
</organism>
<dbReference type="AlphaFoldDB" id="A0A1I5Q728"/>
<evidence type="ECO:0000313" key="1">
    <source>
        <dbReference type="EMBL" id="GEM01631.1"/>
    </source>
</evidence>
<dbReference type="OrthoDB" id="6412948at2"/>
<dbReference type="RefSeq" id="WP_089832143.1">
    <property type="nucleotide sequence ID" value="NZ_BJWI01000013.1"/>
</dbReference>
<gene>
    <name evidence="1" type="ORF">HHA03_11630</name>
    <name evidence="2" type="ORF">SAMN05421839_11919</name>
</gene>